<sequence>MNAVPGSGRLRADFSGHVVLVTGAAQGIGAAIARRFAQSGACVALADLNVDAAAAQADALVRAGGDARAYRVDAASRD</sequence>
<protein>
    <submittedName>
        <fullName evidence="3">SDR family NAD(P)-dependent oxidoreductase</fullName>
    </submittedName>
</protein>
<dbReference type="PANTHER" id="PTHR43669:SF8">
    <property type="entry name" value="SHORT-CHAIN TYPE DEHYDROGENASE_REDUCTASE-RELATED"/>
    <property type="match status" value="1"/>
</dbReference>
<name>A0A6L3N8N5_9BURK</name>
<dbReference type="GO" id="GO:0016491">
    <property type="term" value="F:oxidoreductase activity"/>
    <property type="evidence" value="ECO:0007669"/>
    <property type="project" value="UniProtKB-KW"/>
</dbReference>
<accession>A0A6L3N8N5</accession>
<dbReference type="SUPFAM" id="SSF51735">
    <property type="entry name" value="NAD(P)-binding Rossmann-fold domains"/>
    <property type="match status" value="1"/>
</dbReference>
<dbReference type="InterPro" id="IPR002347">
    <property type="entry name" value="SDR_fam"/>
</dbReference>
<dbReference type="Pfam" id="PF00106">
    <property type="entry name" value="adh_short"/>
    <property type="match status" value="1"/>
</dbReference>
<dbReference type="PANTHER" id="PTHR43669">
    <property type="entry name" value="5-KETO-D-GLUCONATE 5-REDUCTASE"/>
    <property type="match status" value="1"/>
</dbReference>
<feature type="non-terminal residue" evidence="3">
    <location>
        <position position="78"/>
    </location>
</feature>
<dbReference type="RefSeq" id="WP_151006748.1">
    <property type="nucleotide sequence ID" value="NZ_VZOL01000702.1"/>
</dbReference>
<proteinExistence type="inferred from homology"/>
<dbReference type="EMBL" id="VZOL01000702">
    <property type="protein sequence ID" value="KAB0649453.1"/>
    <property type="molecule type" value="Genomic_DNA"/>
</dbReference>
<organism evidence="3 4">
    <name type="scientific">Burkholderia territorii</name>
    <dbReference type="NCBI Taxonomy" id="1503055"/>
    <lineage>
        <taxon>Bacteria</taxon>
        <taxon>Pseudomonadati</taxon>
        <taxon>Pseudomonadota</taxon>
        <taxon>Betaproteobacteria</taxon>
        <taxon>Burkholderiales</taxon>
        <taxon>Burkholderiaceae</taxon>
        <taxon>Burkholderia</taxon>
        <taxon>Burkholderia cepacia complex</taxon>
    </lineage>
</organism>
<evidence type="ECO:0000256" key="2">
    <source>
        <dbReference type="ARBA" id="ARBA00023002"/>
    </source>
</evidence>
<comment type="similarity">
    <text evidence="1">Belongs to the short-chain dehydrogenases/reductases (SDR) family.</text>
</comment>
<dbReference type="InterPro" id="IPR036291">
    <property type="entry name" value="NAD(P)-bd_dom_sf"/>
</dbReference>
<dbReference type="Gene3D" id="3.40.50.720">
    <property type="entry name" value="NAD(P)-binding Rossmann-like Domain"/>
    <property type="match status" value="1"/>
</dbReference>
<evidence type="ECO:0000256" key="1">
    <source>
        <dbReference type="ARBA" id="ARBA00006484"/>
    </source>
</evidence>
<evidence type="ECO:0000313" key="3">
    <source>
        <dbReference type="EMBL" id="KAB0649453.1"/>
    </source>
</evidence>
<dbReference type="Proteomes" id="UP000473571">
    <property type="component" value="Unassembled WGS sequence"/>
</dbReference>
<gene>
    <name evidence="3" type="ORF">F7R13_28980</name>
</gene>
<evidence type="ECO:0000313" key="4">
    <source>
        <dbReference type="Proteomes" id="UP000473571"/>
    </source>
</evidence>
<reference evidence="3 4" key="1">
    <citation type="submission" date="2019-09" db="EMBL/GenBank/DDBJ databases">
        <title>Draft genome sequences of 48 bacterial type strains from the CCUG.</title>
        <authorList>
            <person name="Tunovic T."/>
            <person name="Pineiro-Iglesias B."/>
            <person name="Unosson C."/>
            <person name="Inganas E."/>
            <person name="Ohlen M."/>
            <person name="Cardew S."/>
            <person name="Jensie-Markopoulos S."/>
            <person name="Salva-Serra F."/>
            <person name="Jaen-Luchoro D."/>
            <person name="Karlsson R."/>
            <person name="Svensson-Stadler L."/>
            <person name="Chun J."/>
            <person name="Moore E."/>
        </authorList>
    </citation>
    <scope>NUCLEOTIDE SEQUENCE [LARGE SCALE GENOMIC DNA]</scope>
    <source>
        <strain evidence="3 4">CCUG 65687</strain>
    </source>
</reference>
<keyword evidence="2" id="KW-0560">Oxidoreductase</keyword>
<dbReference type="AlphaFoldDB" id="A0A6L3N8N5"/>
<comment type="caution">
    <text evidence="3">The sequence shown here is derived from an EMBL/GenBank/DDBJ whole genome shotgun (WGS) entry which is preliminary data.</text>
</comment>